<evidence type="ECO:0000313" key="7">
    <source>
        <dbReference type="Proteomes" id="UP000308267"/>
    </source>
</evidence>
<feature type="active site" evidence="2">
    <location>
        <position position="69"/>
    </location>
</feature>
<dbReference type="Proteomes" id="UP000308267">
    <property type="component" value="Unassembled WGS sequence"/>
</dbReference>
<dbReference type="PRINTS" id="PR00792">
    <property type="entry name" value="PEPSIN"/>
</dbReference>
<dbReference type="InterPro" id="IPR034164">
    <property type="entry name" value="Pepsin-like_dom"/>
</dbReference>
<dbReference type="Pfam" id="PF00026">
    <property type="entry name" value="Asp"/>
    <property type="match status" value="1"/>
</dbReference>
<dbReference type="GO" id="GO:0006508">
    <property type="term" value="P:proteolysis"/>
    <property type="evidence" value="ECO:0007669"/>
    <property type="project" value="InterPro"/>
</dbReference>
<keyword evidence="4" id="KW-0732">Signal</keyword>
<comment type="similarity">
    <text evidence="1">Belongs to the peptidase A1 family.</text>
</comment>
<dbReference type="SUPFAM" id="SSF50630">
    <property type="entry name" value="Acid proteases"/>
    <property type="match status" value="1"/>
</dbReference>
<reference evidence="6 7" key="1">
    <citation type="journal article" date="2019" name="BMC Genomics">
        <title>New insights from Opisthorchis felineus genome: update on genomics of the epidemiologically important liver flukes.</title>
        <authorList>
            <person name="Ershov N.I."/>
            <person name="Mordvinov V.A."/>
            <person name="Prokhortchouk E.B."/>
            <person name="Pakharukova M.Y."/>
            <person name="Gunbin K.V."/>
            <person name="Ustyantsev K."/>
            <person name="Genaev M.A."/>
            <person name="Blinov A.G."/>
            <person name="Mazur A."/>
            <person name="Boulygina E."/>
            <person name="Tsygankova S."/>
            <person name="Khrameeva E."/>
            <person name="Chekanov N."/>
            <person name="Fan G."/>
            <person name="Xiao A."/>
            <person name="Zhang H."/>
            <person name="Xu X."/>
            <person name="Yang H."/>
            <person name="Solovyev V."/>
            <person name="Lee S.M."/>
            <person name="Liu X."/>
            <person name="Afonnikov D.A."/>
            <person name="Skryabin K.G."/>
        </authorList>
    </citation>
    <scope>NUCLEOTIDE SEQUENCE [LARGE SCALE GENOMIC DNA]</scope>
    <source>
        <strain evidence="6">AK-0245</strain>
        <tissue evidence="6">Whole organism</tissue>
    </source>
</reference>
<dbReference type="PANTHER" id="PTHR47966">
    <property type="entry name" value="BETA-SITE APP-CLEAVING ENZYME, ISOFORM A-RELATED"/>
    <property type="match status" value="1"/>
</dbReference>
<dbReference type="OrthoDB" id="2747330at2759"/>
<dbReference type="CDD" id="cd05471">
    <property type="entry name" value="pepsin_like"/>
    <property type="match status" value="1"/>
</dbReference>
<sequence>MLSIFILYILIHQTVSGSVVPSDHQAQHVIVRRNNPIFFTVPLHYRRYNLYLAQVGFGTDPQTFLLLPDSGSSAIWVASKGSPHEESGFDKVYDAELSSTHKTTGIDFSEEYTKGKVGGLLSKDNLLIGGMLLPDVLFGETIHSESWGNKEPFQGIIGLQHTSDNSKFPQTFLDTLLANRMIDRPVFSLNYCRKPGSDGELTFGRGPDHQFQGNMVFMDVTDKYAWQFTIPRIMFGDEILCLDCRVVVDSGHSLNSAPEAQTRLINRQFLFAREDEGLFYLNCANKRKGRPITLVFSEDAQFALDDYFLEADYGAHSVCFSAYTFHKAHDFWVFGVDILQYFSTVFDAEKKRIGFAKREC</sequence>
<evidence type="ECO:0000256" key="4">
    <source>
        <dbReference type="SAM" id="SignalP"/>
    </source>
</evidence>
<dbReference type="InterPro" id="IPR021109">
    <property type="entry name" value="Peptidase_aspartic_dom_sf"/>
</dbReference>
<evidence type="ECO:0000313" key="6">
    <source>
        <dbReference type="EMBL" id="TGZ75807.1"/>
    </source>
</evidence>
<dbReference type="Gene3D" id="2.40.70.10">
    <property type="entry name" value="Acid Proteases"/>
    <property type="match status" value="2"/>
</dbReference>
<accession>A0A4S2MN89</accession>
<feature type="active site" evidence="2">
    <location>
        <position position="249"/>
    </location>
</feature>
<keyword evidence="7" id="KW-1185">Reference proteome</keyword>
<gene>
    <name evidence="6" type="ORF">CRM22_000176</name>
</gene>
<dbReference type="PANTHER" id="PTHR47966:SF51">
    <property type="entry name" value="BETA-SITE APP-CLEAVING ENZYME, ISOFORM A-RELATED"/>
    <property type="match status" value="1"/>
</dbReference>
<feature type="disulfide bond" evidence="3">
    <location>
        <begin position="283"/>
        <end position="319"/>
    </location>
</feature>
<feature type="chain" id="PRO_5020956690" description="Peptidase A1 domain-containing protein" evidence="4">
    <location>
        <begin position="18"/>
        <end position="360"/>
    </location>
</feature>
<dbReference type="AlphaFoldDB" id="A0A4S2MN89"/>
<protein>
    <recommendedName>
        <fullName evidence="5">Peptidase A1 domain-containing protein</fullName>
    </recommendedName>
</protein>
<evidence type="ECO:0000256" key="2">
    <source>
        <dbReference type="PIRSR" id="PIRSR601461-1"/>
    </source>
</evidence>
<name>A0A4S2MN89_OPIFE</name>
<feature type="domain" description="Peptidase A1" evidence="5">
    <location>
        <begin position="51"/>
        <end position="356"/>
    </location>
</feature>
<comment type="caution">
    <text evidence="6">The sequence shown here is derived from an EMBL/GenBank/DDBJ whole genome shotgun (WGS) entry which is preliminary data.</text>
</comment>
<feature type="signal peptide" evidence="4">
    <location>
        <begin position="1"/>
        <end position="17"/>
    </location>
</feature>
<dbReference type="STRING" id="147828.A0A4S2MN89"/>
<dbReference type="EMBL" id="SJOL01000318">
    <property type="protein sequence ID" value="TGZ75807.1"/>
    <property type="molecule type" value="Genomic_DNA"/>
</dbReference>
<evidence type="ECO:0000256" key="3">
    <source>
        <dbReference type="PIRSR" id="PIRSR601461-2"/>
    </source>
</evidence>
<proteinExistence type="inferred from homology"/>
<dbReference type="InterPro" id="IPR033121">
    <property type="entry name" value="PEPTIDASE_A1"/>
</dbReference>
<dbReference type="InterPro" id="IPR001461">
    <property type="entry name" value="Aspartic_peptidase_A1"/>
</dbReference>
<evidence type="ECO:0000256" key="1">
    <source>
        <dbReference type="ARBA" id="ARBA00007447"/>
    </source>
</evidence>
<keyword evidence="3" id="KW-1015">Disulfide bond</keyword>
<dbReference type="PROSITE" id="PS51767">
    <property type="entry name" value="PEPTIDASE_A1"/>
    <property type="match status" value="1"/>
</dbReference>
<dbReference type="GO" id="GO:0004190">
    <property type="term" value="F:aspartic-type endopeptidase activity"/>
    <property type="evidence" value="ECO:0007669"/>
    <property type="project" value="InterPro"/>
</dbReference>
<organism evidence="6 7">
    <name type="scientific">Opisthorchis felineus</name>
    <dbReference type="NCBI Taxonomy" id="147828"/>
    <lineage>
        <taxon>Eukaryota</taxon>
        <taxon>Metazoa</taxon>
        <taxon>Spiralia</taxon>
        <taxon>Lophotrochozoa</taxon>
        <taxon>Platyhelminthes</taxon>
        <taxon>Trematoda</taxon>
        <taxon>Digenea</taxon>
        <taxon>Opisthorchiida</taxon>
        <taxon>Opisthorchiata</taxon>
        <taxon>Opisthorchiidae</taxon>
        <taxon>Opisthorchis</taxon>
    </lineage>
</organism>
<evidence type="ECO:0000259" key="5">
    <source>
        <dbReference type="PROSITE" id="PS51767"/>
    </source>
</evidence>